<protein>
    <submittedName>
        <fullName evidence="3">Uncharacterized protein</fullName>
    </submittedName>
</protein>
<evidence type="ECO:0000313" key="3">
    <source>
        <dbReference type="EnsemblMetazoa" id="AEPI005412-PA"/>
    </source>
</evidence>
<proteinExistence type="predicted"/>
<feature type="signal peptide" evidence="2">
    <location>
        <begin position="1"/>
        <end position="24"/>
    </location>
</feature>
<reference evidence="4" key="1">
    <citation type="submission" date="2013-03" db="EMBL/GenBank/DDBJ databases">
        <title>The Genome Sequence of Anopheles epiroticus epiroticus2.</title>
        <authorList>
            <consortium name="The Broad Institute Genomics Platform"/>
            <person name="Neafsey D.E."/>
            <person name="Howell P."/>
            <person name="Walker B."/>
            <person name="Young S.K."/>
            <person name="Zeng Q."/>
            <person name="Gargeya S."/>
            <person name="Fitzgerald M."/>
            <person name="Haas B."/>
            <person name="Abouelleil A."/>
            <person name="Allen A.W."/>
            <person name="Alvarado L."/>
            <person name="Arachchi H.M."/>
            <person name="Berlin A.M."/>
            <person name="Chapman S.B."/>
            <person name="Gainer-Dewar J."/>
            <person name="Goldberg J."/>
            <person name="Griggs A."/>
            <person name="Gujja S."/>
            <person name="Hansen M."/>
            <person name="Howarth C."/>
            <person name="Imamovic A."/>
            <person name="Ireland A."/>
            <person name="Larimer J."/>
            <person name="McCowan C."/>
            <person name="Murphy C."/>
            <person name="Pearson M."/>
            <person name="Poon T.W."/>
            <person name="Priest M."/>
            <person name="Roberts A."/>
            <person name="Saif S."/>
            <person name="Shea T."/>
            <person name="Sisk P."/>
            <person name="Sykes S."/>
            <person name="Wortman J."/>
            <person name="Nusbaum C."/>
            <person name="Birren B."/>
        </authorList>
    </citation>
    <scope>NUCLEOTIDE SEQUENCE [LARGE SCALE GENOMIC DNA]</scope>
    <source>
        <strain evidence="4">Epiroticus2</strain>
    </source>
</reference>
<feature type="compositionally biased region" description="Low complexity" evidence="1">
    <location>
        <begin position="259"/>
        <end position="281"/>
    </location>
</feature>
<feature type="compositionally biased region" description="Low complexity" evidence="1">
    <location>
        <begin position="218"/>
        <end position="228"/>
    </location>
</feature>
<feature type="compositionally biased region" description="Low complexity" evidence="1">
    <location>
        <begin position="92"/>
        <end position="102"/>
    </location>
</feature>
<dbReference type="STRING" id="199890.A0A182PEQ7"/>
<dbReference type="Proteomes" id="UP000075885">
    <property type="component" value="Unassembled WGS sequence"/>
</dbReference>
<organism evidence="3 4">
    <name type="scientific">Anopheles epiroticus</name>
    <dbReference type="NCBI Taxonomy" id="199890"/>
    <lineage>
        <taxon>Eukaryota</taxon>
        <taxon>Metazoa</taxon>
        <taxon>Ecdysozoa</taxon>
        <taxon>Arthropoda</taxon>
        <taxon>Hexapoda</taxon>
        <taxon>Insecta</taxon>
        <taxon>Pterygota</taxon>
        <taxon>Neoptera</taxon>
        <taxon>Endopterygota</taxon>
        <taxon>Diptera</taxon>
        <taxon>Nematocera</taxon>
        <taxon>Culicoidea</taxon>
        <taxon>Culicidae</taxon>
        <taxon>Anophelinae</taxon>
        <taxon>Anopheles</taxon>
    </lineage>
</organism>
<reference evidence="3" key="2">
    <citation type="submission" date="2020-05" db="UniProtKB">
        <authorList>
            <consortium name="EnsemblMetazoa"/>
        </authorList>
    </citation>
    <scope>IDENTIFICATION</scope>
    <source>
        <strain evidence="3">Epiroticus2</strain>
    </source>
</reference>
<accession>A0A182PEQ7</accession>
<evidence type="ECO:0000256" key="1">
    <source>
        <dbReference type="SAM" id="MobiDB-lite"/>
    </source>
</evidence>
<keyword evidence="2" id="KW-0732">Signal</keyword>
<sequence>MSFGVTLVQRCLLLALVADRGVSAISYRKDTGFATDGKDQFVFREPALTSANARDPSGQFTPMYTHYSEPQVKRAGRVRFADDSETSPSTLNGKGNNFFGKGSVADVSPSGSPFHQREREGDQFYTVGASIQFAGSGGSDTITPPPPLPPSASGQQQKLKRKKNKYKYVANEKIYNTVDGGQEFGAYSSTYNEPPQRFTAPLQGNYLTVNGARPQSGQRQQQQQQQQQYDGGSTLNYPELQKQQYPFSLGTQYPTGSDYYNGQQQQPGNPYPNPYQYQYPGVYASESPYQPNPYQQGYYPPQPQPLAASSGLAQPPNAQSILGVLQSIFNFAPGTFGSFGAPPSRPGAGGTFASPAAFGGSVGGVGGVGGQLRQALDNISENDELQCVPKLICMMSRSSSGQGFSSYVNRGLLSTILSAVPDSSPWLKFSRAALLGYGIGANSCDAYYPKCPKDEMQILYYLNNHRGGFFRFFSNGEQGPQQQQYQQYQQQQFG</sequence>
<feature type="compositionally biased region" description="Low complexity" evidence="1">
    <location>
        <begin position="288"/>
        <end position="299"/>
    </location>
</feature>
<name>A0A182PEQ7_9DIPT</name>
<dbReference type="AlphaFoldDB" id="A0A182PEQ7"/>
<feature type="region of interest" description="Disordered" evidence="1">
    <location>
        <begin position="251"/>
        <end position="313"/>
    </location>
</feature>
<feature type="region of interest" description="Disordered" evidence="1">
    <location>
        <begin position="79"/>
        <end position="117"/>
    </location>
</feature>
<feature type="region of interest" description="Disordered" evidence="1">
    <location>
        <begin position="209"/>
        <end position="236"/>
    </location>
</feature>
<keyword evidence="4" id="KW-1185">Reference proteome</keyword>
<evidence type="ECO:0000313" key="4">
    <source>
        <dbReference type="Proteomes" id="UP000075885"/>
    </source>
</evidence>
<feature type="region of interest" description="Disordered" evidence="1">
    <location>
        <begin position="135"/>
        <end position="164"/>
    </location>
</feature>
<dbReference type="EnsemblMetazoa" id="AEPI005412-RA">
    <property type="protein sequence ID" value="AEPI005412-PA"/>
    <property type="gene ID" value="AEPI005412"/>
</dbReference>
<evidence type="ECO:0000256" key="2">
    <source>
        <dbReference type="SAM" id="SignalP"/>
    </source>
</evidence>
<feature type="chain" id="PRO_5008131204" evidence="2">
    <location>
        <begin position="25"/>
        <end position="494"/>
    </location>
</feature>
<dbReference type="VEuPathDB" id="VectorBase:AEPI005412"/>